<dbReference type="PANTHER" id="PTHR11070">
    <property type="entry name" value="UVRD / RECB / PCRA DNA HELICASE FAMILY MEMBER"/>
    <property type="match status" value="1"/>
</dbReference>
<evidence type="ECO:0000256" key="2">
    <source>
        <dbReference type="ARBA" id="ARBA00022801"/>
    </source>
</evidence>
<dbReference type="Proteomes" id="UP000190395">
    <property type="component" value="Unassembled WGS sequence"/>
</dbReference>
<dbReference type="STRING" id="225004.SAMN02745152_02103"/>
<dbReference type="RefSeq" id="WP_078931835.1">
    <property type="nucleotide sequence ID" value="NZ_FUXC01000017.1"/>
</dbReference>
<organism evidence="10 11">
    <name type="scientific">Treponema berlinense</name>
    <dbReference type="NCBI Taxonomy" id="225004"/>
    <lineage>
        <taxon>Bacteria</taxon>
        <taxon>Pseudomonadati</taxon>
        <taxon>Spirochaetota</taxon>
        <taxon>Spirochaetia</taxon>
        <taxon>Spirochaetales</taxon>
        <taxon>Treponemataceae</taxon>
        <taxon>Treponema</taxon>
    </lineage>
</organism>
<feature type="coiled-coil region" evidence="8">
    <location>
        <begin position="153"/>
        <end position="239"/>
    </location>
</feature>
<dbReference type="Pfam" id="PF00580">
    <property type="entry name" value="UvrD-helicase"/>
    <property type="match status" value="1"/>
</dbReference>
<keyword evidence="8" id="KW-0175">Coiled coil</keyword>
<dbReference type="PANTHER" id="PTHR11070:SF2">
    <property type="entry name" value="ATP-DEPENDENT DNA HELICASE SRS2"/>
    <property type="match status" value="1"/>
</dbReference>
<evidence type="ECO:0000256" key="7">
    <source>
        <dbReference type="PROSITE-ProRule" id="PRU00560"/>
    </source>
</evidence>
<dbReference type="InterPro" id="IPR013986">
    <property type="entry name" value="DExx_box_DNA_helicase_dom_sf"/>
</dbReference>
<dbReference type="InterPro" id="IPR000212">
    <property type="entry name" value="DNA_helicase_UvrD/REP"/>
</dbReference>
<dbReference type="InterPro" id="IPR014016">
    <property type="entry name" value="UvrD-like_ATP-bd"/>
</dbReference>
<dbReference type="OrthoDB" id="354927at2"/>
<dbReference type="Gene3D" id="1.10.10.160">
    <property type="match status" value="1"/>
</dbReference>
<protein>
    <recommendedName>
        <fullName evidence="6">DNA 3'-5' helicase II</fullName>
    </recommendedName>
</protein>
<keyword evidence="5" id="KW-0238">DNA-binding</keyword>
<name>A0A1T4QT29_9SPIR</name>
<evidence type="ECO:0000256" key="8">
    <source>
        <dbReference type="SAM" id="Coils"/>
    </source>
</evidence>
<feature type="domain" description="UvrD-like helicase ATP-binding" evidence="9">
    <location>
        <begin position="270"/>
        <end position="555"/>
    </location>
</feature>
<dbReference type="Gene3D" id="3.40.50.300">
    <property type="entry name" value="P-loop containing nucleotide triphosphate hydrolases"/>
    <property type="match status" value="2"/>
</dbReference>
<keyword evidence="3 7" id="KW-0347">Helicase</keyword>
<sequence length="727" mass="83867">MADSKVQTQSAFSPIPTLDQIKRLKSLQGVDSGIFTLAVFSTLEAFFREKLGTAVDNSTKFYELLDEYRERYSVHNPKEYQLFRDILNNQKNTNQVRHHFKNLSVEEANSAAFLLSQFATIFNLPNLTQINQLAVNLKIWDSRKSPAETARELEKANQELKRLSSSNADMAQKVEELESKKKELELVSAKLRTLQLDYEQQITKNKQNKERIDELRREKNEVEQANRKTQKELQIQIEKLTDTENYIDNLSRLACYTRTRYDYEQSLVHLTRQQQSIVNQVRFSRDFLVKGSAGTGKSLVLLKTLEKLIQQNKQSLFDGEKSIKLITFTHSLEKYNKYVAALLNIENPLEEEIIGTSESYVNKILKDAFPSIKLTYTLPKILDVENDNPLGQDIWTELDKFILPKCVTQKEYCEEKIRRTGMKKAQNAGKRKAIWEAVETIFTEWNKLEEQPIQYIIYKLIQKIENGEYTIPEELKTDYLFVDEAQDLSAATLRLIRTTVRESMILAGDNDQSVFQPGFTWNRAGIDINGHSKILNINFRSTNQINEVAEKYRTTIKGADKENMPETFRLGPPVELHENKNQNDSFAQMISTVKMCINSLNYEPENICLIAPRKSLLEQLNESLKNQLDLDSAFVNEPDFDFSKTGIIRLATTQSCKGLDFPVVLFYLDHRAHFVDVFDEATADKMNRNMIYTAITRSIEMLHVFTLSDSTAAPINDLKAILKTETK</sequence>
<keyword evidence="1 7" id="KW-0547">Nucleotide-binding</keyword>
<evidence type="ECO:0000256" key="1">
    <source>
        <dbReference type="ARBA" id="ARBA00022741"/>
    </source>
</evidence>
<evidence type="ECO:0000256" key="5">
    <source>
        <dbReference type="ARBA" id="ARBA00023125"/>
    </source>
</evidence>
<dbReference type="GO" id="GO:0016787">
    <property type="term" value="F:hydrolase activity"/>
    <property type="evidence" value="ECO:0007669"/>
    <property type="project" value="UniProtKB-UniRule"/>
</dbReference>
<dbReference type="GO" id="GO:0003677">
    <property type="term" value="F:DNA binding"/>
    <property type="evidence" value="ECO:0007669"/>
    <property type="project" value="UniProtKB-KW"/>
</dbReference>
<evidence type="ECO:0000256" key="3">
    <source>
        <dbReference type="ARBA" id="ARBA00022806"/>
    </source>
</evidence>
<dbReference type="AlphaFoldDB" id="A0A1T4QT29"/>
<evidence type="ECO:0000259" key="9">
    <source>
        <dbReference type="PROSITE" id="PS51198"/>
    </source>
</evidence>
<dbReference type="EMBL" id="FUXC01000017">
    <property type="protein sequence ID" value="SKA06880.1"/>
    <property type="molecule type" value="Genomic_DNA"/>
</dbReference>
<dbReference type="GO" id="GO:0005524">
    <property type="term" value="F:ATP binding"/>
    <property type="evidence" value="ECO:0007669"/>
    <property type="project" value="UniProtKB-UniRule"/>
</dbReference>
<keyword evidence="11" id="KW-1185">Reference proteome</keyword>
<gene>
    <name evidence="10" type="ORF">SAMN02745152_02103</name>
</gene>
<evidence type="ECO:0000313" key="11">
    <source>
        <dbReference type="Proteomes" id="UP000190395"/>
    </source>
</evidence>
<dbReference type="GO" id="GO:0000725">
    <property type="term" value="P:recombinational repair"/>
    <property type="evidence" value="ECO:0007669"/>
    <property type="project" value="TreeGrafter"/>
</dbReference>
<evidence type="ECO:0000256" key="4">
    <source>
        <dbReference type="ARBA" id="ARBA00022840"/>
    </source>
</evidence>
<feature type="binding site" evidence="7">
    <location>
        <begin position="291"/>
        <end position="298"/>
    </location>
    <ligand>
        <name>ATP</name>
        <dbReference type="ChEBI" id="CHEBI:30616"/>
    </ligand>
</feature>
<accession>A0A1T4QT29</accession>
<dbReference type="InterPro" id="IPR027417">
    <property type="entry name" value="P-loop_NTPase"/>
</dbReference>
<dbReference type="PROSITE" id="PS51198">
    <property type="entry name" value="UVRD_HELICASE_ATP_BIND"/>
    <property type="match status" value="1"/>
</dbReference>
<evidence type="ECO:0000256" key="6">
    <source>
        <dbReference type="ARBA" id="ARBA00034923"/>
    </source>
</evidence>
<keyword evidence="4 7" id="KW-0067">ATP-binding</keyword>
<keyword evidence="2 7" id="KW-0378">Hydrolase</keyword>
<reference evidence="10 11" key="1">
    <citation type="submission" date="2017-02" db="EMBL/GenBank/DDBJ databases">
        <authorList>
            <person name="Peterson S.W."/>
        </authorList>
    </citation>
    <scope>NUCLEOTIDE SEQUENCE [LARGE SCALE GENOMIC DNA]</scope>
    <source>
        <strain evidence="10 11">ATCC BAA-909</strain>
    </source>
</reference>
<dbReference type="GeneID" id="303368315"/>
<evidence type="ECO:0000313" key="10">
    <source>
        <dbReference type="EMBL" id="SKA06880.1"/>
    </source>
</evidence>
<dbReference type="SUPFAM" id="SSF52540">
    <property type="entry name" value="P-loop containing nucleoside triphosphate hydrolases"/>
    <property type="match status" value="1"/>
</dbReference>
<proteinExistence type="predicted"/>
<dbReference type="GO" id="GO:0043138">
    <property type="term" value="F:3'-5' DNA helicase activity"/>
    <property type="evidence" value="ECO:0007669"/>
    <property type="project" value="TreeGrafter"/>
</dbReference>